<accession>G1C5J4</accession>
<dbReference type="CDD" id="cd00386">
    <property type="entry name" value="Heme_Cu_Oxidase_III_like"/>
    <property type="match status" value="1"/>
</dbReference>
<reference evidence="11" key="1">
    <citation type="journal article" date="2012" name="Parasitol. Res.">
        <title>Sequences and gene organization of the mitochondrial genomes of the liver flukes Opisthorchis viverrini and Clonorchis sinensis (Trematoda).</title>
        <authorList>
            <person name="Cai X.Q."/>
            <person name="Liu G.H."/>
            <person name="Song H.Q."/>
            <person name="Wu C.Y."/>
            <person name="Zou F.C."/>
            <person name="Yan H.K."/>
            <person name="Yuan Z.G."/>
            <person name="Lin R.Q."/>
            <person name="Zhu X.Q."/>
        </authorList>
    </citation>
    <scope>NUCLEOTIDE SEQUENCE</scope>
</reference>
<feature type="transmembrane region" description="Helical" evidence="9">
    <location>
        <begin position="122"/>
        <end position="142"/>
    </location>
</feature>
<dbReference type="EMBL" id="JF739555">
    <property type="protein sequence ID" value="AEE60495.1"/>
    <property type="molecule type" value="Genomic_DNA"/>
</dbReference>
<proteinExistence type="inferred from homology"/>
<evidence type="ECO:0000256" key="6">
    <source>
        <dbReference type="ARBA" id="ARBA00022989"/>
    </source>
</evidence>
<feature type="transmembrane region" description="Helical" evidence="9">
    <location>
        <begin position="20"/>
        <end position="42"/>
    </location>
</feature>
<comment type="similarity">
    <text evidence="2 8">Belongs to the cytochrome c oxidase subunit 3 family.</text>
</comment>
<feature type="domain" description="Heme-copper oxidase subunit III family profile" evidence="10">
    <location>
        <begin position="1"/>
        <end position="214"/>
    </location>
</feature>
<evidence type="ECO:0000259" key="10">
    <source>
        <dbReference type="PROSITE" id="PS50253"/>
    </source>
</evidence>
<dbReference type="Gene3D" id="1.20.120.80">
    <property type="entry name" value="Cytochrome c oxidase, subunit III, four-helix bundle"/>
    <property type="match status" value="1"/>
</dbReference>
<gene>
    <name evidence="11" type="primary">COX3</name>
</gene>
<evidence type="ECO:0000313" key="11">
    <source>
        <dbReference type="EMBL" id="AEE60495.1"/>
    </source>
</evidence>
<name>G1C5J4_OPIVI</name>
<dbReference type="GO" id="GO:0016020">
    <property type="term" value="C:membrane"/>
    <property type="evidence" value="ECO:0007669"/>
    <property type="project" value="UniProtKB-SubCell"/>
</dbReference>
<dbReference type="GO" id="GO:0004129">
    <property type="term" value="F:cytochrome-c oxidase activity"/>
    <property type="evidence" value="ECO:0007669"/>
    <property type="project" value="InterPro"/>
</dbReference>
<keyword evidence="7 9" id="KW-0472">Membrane</keyword>
<geneLocation type="mitochondrion" evidence="11"/>
<evidence type="ECO:0000256" key="1">
    <source>
        <dbReference type="ARBA" id="ARBA00004141"/>
    </source>
</evidence>
<dbReference type="InterPro" id="IPR035973">
    <property type="entry name" value="Cyt_c_oxidase_su3-like_sf"/>
</dbReference>
<evidence type="ECO:0000256" key="9">
    <source>
        <dbReference type="SAM" id="Phobius"/>
    </source>
</evidence>
<dbReference type="PANTHER" id="PTHR11403:SF7">
    <property type="entry name" value="CYTOCHROME C OXIDASE SUBUNIT 3"/>
    <property type="match status" value="1"/>
</dbReference>
<keyword evidence="5" id="KW-1278">Translocase</keyword>
<feature type="transmembrane region" description="Helical" evidence="9">
    <location>
        <begin position="193"/>
        <end position="213"/>
    </location>
</feature>
<dbReference type="GO" id="GO:0019646">
    <property type="term" value="P:aerobic electron transport chain"/>
    <property type="evidence" value="ECO:0007669"/>
    <property type="project" value="InterPro"/>
</dbReference>
<dbReference type="Pfam" id="PF00510">
    <property type="entry name" value="COX3"/>
    <property type="match status" value="1"/>
</dbReference>
<comment type="subcellular location">
    <subcellularLocation>
        <location evidence="1">Membrane</location>
        <topology evidence="1">Multi-pass membrane protein</topology>
    </subcellularLocation>
</comment>
<evidence type="ECO:0000256" key="3">
    <source>
        <dbReference type="ARBA" id="ARBA00015944"/>
    </source>
</evidence>
<feature type="transmembrane region" description="Helical" evidence="9">
    <location>
        <begin position="54"/>
        <end position="78"/>
    </location>
</feature>
<keyword evidence="6 9" id="KW-1133">Transmembrane helix</keyword>
<sequence length="214" mass="24964">MSWLPFQAAWGIFMGIVNFFYWFVMWPLVFFLLSCFVVTLVVREVVLQRLRRHTSAFWLFLSGEALLFGSLFVSVIWGEDSGTGVLADGLEFPLVSCFLLLTSSVTMTVYHHCYGLYVGRLFLYLTMFLGLLFIFVQVFEFYGSASDALYCLYFSASYLTVGLHFTHVVIGLLAMTFLLIIGAEGHYYYSSLVVWYWHFVDYVWLWVYLLIYYN</sequence>
<evidence type="ECO:0000256" key="2">
    <source>
        <dbReference type="ARBA" id="ARBA00010581"/>
    </source>
</evidence>
<evidence type="ECO:0000256" key="4">
    <source>
        <dbReference type="ARBA" id="ARBA00022692"/>
    </source>
</evidence>
<dbReference type="InterPro" id="IPR024791">
    <property type="entry name" value="Cyt_c/ubiquinol_Oxase_su3"/>
</dbReference>
<dbReference type="SUPFAM" id="SSF81452">
    <property type="entry name" value="Cytochrome c oxidase subunit III-like"/>
    <property type="match status" value="1"/>
</dbReference>
<comment type="function">
    <text evidence="8">Component of the cytochrome c oxidase, the last enzyme in the mitochondrial electron transport chain which drives oxidative phosphorylation. The respiratory chain contains 3 multisubunit complexes succinate dehydrogenase (complex II, CII), ubiquinol-cytochrome c oxidoreductase (cytochrome b-c1 complex, complex III, CIII) and cytochrome c oxidase (complex IV, CIV), that cooperate to transfer electrons derived from NADH and succinate to molecular oxygen, creating an electrochemical gradient over the inner membrane that drives transmembrane transport and the ATP synthase. Cytochrome c oxidase is the component of the respiratory chain that catalyzes the reduction of oxygen to water. Electrons originating from reduced cytochrome c in the intermembrane space (IMS) are transferred via the dinuclear copper A center (CU(A)) of subunit 2 and heme A of subunit 1 to the active site in subunit 1, a binuclear center (BNC) formed by heme A3 and copper B (CU(B)). The BNC reduces molecular oxygen to 2 water molecules using 4 electrons from cytochrome c in the IMS and 4 protons from the mitochondrial matrix.</text>
</comment>
<keyword evidence="8 11" id="KW-0496">Mitochondrion</keyword>
<organism evidence="11">
    <name type="scientific">Opisthorchis viverrini</name>
    <name type="common">Southeast Asian liver fluke</name>
    <dbReference type="NCBI Taxonomy" id="6198"/>
    <lineage>
        <taxon>Eukaryota</taxon>
        <taxon>Metazoa</taxon>
        <taxon>Spiralia</taxon>
        <taxon>Lophotrochozoa</taxon>
        <taxon>Platyhelminthes</taxon>
        <taxon>Trematoda</taxon>
        <taxon>Digenea</taxon>
        <taxon>Opisthorchiida</taxon>
        <taxon>Opisthorchiata</taxon>
        <taxon>Opisthorchiidae</taxon>
        <taxon>Opisthorchis</taxon>
    </lineage>
</organism>
<evidence type="ECO:0000256" key="7">
    <source>
        <dbReference type="ARBA" id="ARBA00023136"/>
    </source>
</evidence>
<dbReference type="InterPro" id="IPR000298">
    <property type="entry name" value="Cyt_c_oxidase-like_su3"/>
</dbReference>
<evidence type="ECO:0000256" key="8">
    <source>
        <dbReference type="RuleBase" id="RU003375"/>
    </source>
</evidence>
<evidence type="ECO:0000256" key="5">
    <source>
        <dbReference type="ARBA" id="ARBA00022967"/>
    </source>
</evidence>
<dbReference type="PANTHER" id="PTHR11403">
    <property type="entry name" value="CYTOCHROME C OXIDASE SUBUNIT III"/>
    <property type="match status" value="1"/>
</dbReference>
<dbReference type="InterPro" id="IPR013833">
    <property type="entry name" value="Cyt_c_oxidase_su3_a-hlx"/>
</dbReference>
<dbReference type="PROSITE" id="PS50253">
    <property type="entry name" value="COX3"/>
    <property type="match status" value="1"/>
</dbReference>
<feature type="transmembrane region" description="Helical" evidence="9">
    <location>
        <begin position="162"/>
        <end position="181"/>
    </location>
</feature>
<feature type="transmembrane region" description="Helical" evidence="9">
    <location>
        <begin position="90"/>
        <end position="110"/>
    </location>
</feature>
<dbReference type="AlphaFoldDB" id="G1C5J4"/>
<protein>
    <recommendedName>
        <fullName evidence="3 8">Cytochrome c oxidase subunit 3</fullName>
    </recommendedName>
</protein>
<keyword evidence="4 8" id="KW-0812">Transmembrane</keyword>